<dbReference type="SUPFAM" id="SSF64182">
    <property type="entry name" value="DHH phosphoesterases"/>
    <property type="match status" value="1"/>
</dbReference>
<accession>A0A6H1Z9U9</accession>
<evidence type="ECO:0000313" key="2">
    <source>
        <dbReference type="EMBL" id="QJH95956.1"/>
    </source>
</evidence>
<proteinExistence type="predicted"/>
<evidence type="ECO:0000313" key="1">
    <source>
        <dbReference type="EMBL" id="QJA44308.1"/>
    </source>
</evidence>
<organism evidence="1">
    <name type="scientific">viral metagenome</name>
    <dbReference type="NCBI Taxonomy" id="1070528"/>
    <lineage>
        <taxon>unclassified sequences</taxon>
        <taxon>metagenomes</taxon>
        <taxon>organismal metagenomes</taxon>
    </lineage>
</organism>
<protein>
    <submittedName>
        <fullName evidence="1">Putative DHH family protein</fullName>
    </submittedName>
</protein>
<dbReference type="InterPro" id="IPR052968">
    <property type="entry name" value="Nucleotide_metab_enz"/>
</dbReference>
<dbReference type="PANTHER" id="PTHR42146">
    <property type="entry name" value="3',5'-CYCLIC-NUCLEOTIDE PHOSPHODIESTERASE"/>
    <property type="match status" value="1"/>
</dbReference>
<name>A0A6H1Z9U9_9ZZZZ</name>
<sequence length="306" mass="35457">MNYCFYHSADFDGVLSGFLVKHFISDAELIGINYGDEFPYDKITKEDTVYMVDFSLQPIDGMIRLLESCKRLVWIDHHISALKAFQEYPNELPKIMEGKRDNNFSGCELVWQYFSKEPMPEAVRLLGRYDIWDDSEDWYRILCFQYGLRMIDLRADDVKWYAYIPFNEVSKLNVTKNIEDIIHDGQVCLTFIQSDNKKYLFAYGYEITFDGLNAIVCNKGMSNSKLFDSVWDATKYDIMITYCKLKNHPTKWTVSLYSTKSDVDCSIIAKERGGGGHKGASGFQTDDITEFMPNIKKEGLLINQTI</sequence>
<gene>
    <name evidence="1" type="ORF">TM448A00093_0038</name>
    <name evidence="2" type="ORF">TM448B00554_0027</name>
</gene>
<dbReference type="PANTHER" id="PTHR42146:SF1">
    <property type="entry name" value="OLIGORIBONUCLEASE NRNB"/>
    <property type="match status" value="1"/>
</dbReference>
<reference evidence="1" key="1">
    <citation type="submission" date="2020-03" db="EMBL/GenBank/DDBJ databases">
        <title>The deep terrestrial virosphere.</title>
        <authorList>
            <person name="Holmfeldt K."/>
            <person name="Nilsson E."/>
            <person name="Simone D."/>
            <person name="Lopez-Fernandez M."/>
            <person name="Wu X."/>
            <person name="de Brujin I."/>
            <person name="Lundin D."/>
            <person name="Andersson A."/>
            <person name="Bertilsson S."/>
            <person name="Dopson M."/>
        </authorList>
    </citation>
    <scope>NUCLEOTIDE SEQUENCE</scope>
    <source>
        <strain evidence="1">TM448A00093</strain>
        <strain evidence="2">TM448B00554</strain>
    </source>
</reference>
<dbReference type="AlphaFoldDB" id="A0A6H1Z9U9"/>
<dbReference type="EMBL" id="MT144634">
    <property type="protein sequence ID" value="QJH95956.1"/>
    <property type="molecule type" value="Genomic_DNA"/>
</dbReference>
<dbReference type="InterPro" id="IPR038763">
    <property type="entry name" value="DHH_sf"/>
</dbReference>
<dbReference type="EMBL" id="MT143975">
    <property type="protein sequence ID" value="QJA44308.1"/>
    <property type="molecule type" value="Genomic_DNA"/>
</dbReference>
<dbReference type="Gene3D" id="3.10.310.30">
    <property type="match status" value="1"/>
</dbReference>